<dbReference type="PANTHER" id="PTHR34298">
    <property type="entry name" value="SEGREGATION AND CONDENSATION PROTEIN B"/>
    <property type="match status" value="1"/>
</dbReference>
<evidence type="ECO:0000256" key="3">
    <source>
        <dbReference type="ARBA" id="ARBA00022829"/>
    </source>
</evidence>
<proteinExistence type="inferred from homology"/>
<dbReference type="GO" id="GO:0005737">
    <property type="term" value="C:cytoplasm"/>
    <property type="evidence" value="ECO:0007669"/>
    <property type="project" value="UniProtKB-SubCell"/>
</dbReference>
<dbReference type="GO" id="GO:0051301">
    <property type="term" value="P:cell division"/>
    <property type="evidence" value="ECO:0007669"/>
    <property type="project" value="UniProtKB-KW"/>
</dbReference>
<dbReference type="AlphaFoldDB" id="A0A9X1CBK6"/>
<protein>
    <recommendedName>
        <fullName evidence="5">Segregation and condensation protein B</fullName>
    </recommendedName>
</protein>
<evidence type="ECO:0000256" key="1">
    <source>
        <dbReference type="ARBA" id="ARBA00022490"/>
    </source>
</evidence>
<dbReference type="SUPFAM" id="SSF46785">
    <property type="entry name" value="Winged helix' DNA-binding domain"/>
    <property type="match status" value="2"/>
</dbReference>
<dbReference type="NCBIfam" id="TIGR00281">
    <property type="entry name" value="SMC-Scp complex subunit ScpB"/>
    <property type="match status" value="1"/>
</dbReference>
<accession>A0A9X1CBK6</accession>
<dbReference type="EMBL" id="JAGGMB010000005">
    <property type="protein sequence ID" value="MBP2077814.1"/>
    <property type="molecule type" value="Genomic_DNA"/>
</dbReference>
<dbReference type="InterPro" id="IPR005234">
    <property type="entry name" value="ScpB_csome_segregation"/>
</dbReference>
<dbReference type="Pfam" id="PF04079">
    <property type="entry name" value="SMC_ScpB"/>
    <property type="match status" value="1"/>
</dbReference>
<dbReference type="OrthoDB" id="9806226at2"/>
<dbReference type="GO" id="GO:0006260">
    <property type="term" value="P:DNA replication"/>
    <property type="evidence" value="ECO:0007669"/>
    <property type="project" value="UniProtKB-UniRule"/>
</dbReference>
<sequence length="198" mass="22436">MEIEELKAVVEGLLFASGDEGITVKQVCKVLDVSASAVEHIIEELTYDYERKDRGLMIMKSHEVLHLTTKPEHSNYFKKLLELPQTSRMSQAALETLAIIAYQQPITRTEIDEIRGVKSDRPVQTLLARSLIEEVGRKDSVGRPILFGTSKDFLTYFGLTSLGELPPLPEPTEDNTDNNEADLFFERFSDEIETNFNE</sequence>
<evidence type="ECO:0000313" key="6">
    <source>
        <dbReference type="EMBL" id="MBP2077814.1"/>
    </source>
</evidence>
<dbReference type="Proteomes" id="UP001138793">
    <property type="component" value="Unassembled WGS sequence"/>
</dbReference>
<keyword evidence="1 5" id="KW-0963">Cytoplasm</keyword>
<dbReference type="InterPro" id="IPR036390">
    <property type="entry name" value="WH_DNA-bd_sf"/>
</dbReference>
<comment type="subcellular location">
    <subcellularLocation>
        <location evidence="5">Cytoplasm</location>
    </subcellularLocation>
    <text evidence="5">Associated with two foci at the outer edges of the nucleoid region in young cells, and at four foci within both cell halves in older cells.</text>
</comment>
<dbReference type="HAMAP" id="MF_01804">
    <property type="entry name" value="ScpB"/>
    <property type="match status" value="1"/>
</dbReference>
<evidence type="ECO:0000256" key="4">
    <source>
        <dbReference type="ARBA" id="ARBA00023306"/>
    </source>
</evidence>
<name>A0A9X1CBK6_9BACI</name>
<evidence type="ECO:0000313" key="7">
    <source>
        <dbReference type="Proteomes" id="UP001138793"/>
    </source>
</evidence>
<comment type="similarity">
    <text evidence="5">Belongs to the ScpB family.</text>
</comment>
<dbReference type="InterPro" id="IPR036388">
    <property type="entry name" value="WH-like_DNA-bd_sf"/>
</dbReference>
<dbReference type="RefSeq" id="WP_149476447.1">
    <property type="nucleotide sequence ID" value="NZ_JAGGMB010000005.1"/>
</dbReference>
<reference evidence="6" key="1">
    <citation type="submission" date="2021-03" db="EMBL/GenBank/DDBJ databases">
        <title>Genomic Encyclopedia of Type Strains, Phase IV (KMG-IV): sequencing the most valuable type-strain genomes for metagenomic binning, comparative biology and taxonomic classification.</title>
        <authorList>
            <person name="Goeker M."/>
        </authorList>
    </citation>
    <scope>NUCLEOTIDE SEQUENCE</scope>
    <source>
        <strain evidence="6">DSM 107338</strain>
    </source>
</reference>
<comment type="caution">
    <text evidence="6">The sequence shown here is derived from an EMBL/GenBank/DDBJ whole genome shotgun (WGS) entry which is preliminary data.</text>
</comment>
<comment type="subunit">
    <text evidence="5">Homodimer. Homodimerization may be required to stabilize the binding of ScpA to the Smc head domains. Component of a cohesin-like complex composed of ScpA, ScpB and the Smc homodimer, in which ScpA and ScpB bind to the head domain of Smc. The presence of the three proteins is required for the association of the complex with DNA.</text>
</comment>
<keyword evidence="7" id="KW-1185">Reference proteome</keyword>
<evidence type="ECO:0000256" key="5">
    <source>
        <dbReference type="HAMAP-Rule" id="MF_01804"/>
    </source>
</evidence>
<evidence type="ECO:0000256" key="2">
    <source>
        <dbReference type="ARBA" id="ARBA00022618"/>
    </source>
</evidence>
<gene>
    <name evidence="5" type="primary">scpB</name>
    <name evidence="6" type="ORF">J2Z64_002069</name>
</gene>
<dbReference type="Gene3D" id="1.10.10.10">
    <property type="entry name" value="Winged helix-like DNA-binding domain superfamily/Winged helix DNA-binding domain"/>
    <property type="match status" value="2"/>
</dbReference>
<dbReference type="GO" id="GO:0051304">
    <property type="term" value="P:chromosome separation"/>
    <property type="evidence" value="ECO:0007669"/>
    <property type="project" value="InterPro"/>
</dbReference>
<comment type="function">
    <text evidence="5">Participates in chromosomal partition during cell division. May act via the formation of a condensin-like complex containing Smc and ScpA that pull DNA away from mid-cell into both cell halves.</text>
</comment>
<dbReference type="PIRSF" id="PIRSF019345">
    <property type="entry name" value="ScpB"/>
    <property type="match status" value="1"/>
</dbReference>
<organism evidence="6 7">
    <name type="scientific">Oceanobacillus polygoni</name>
    <dbReference type="NCBI Taxonomy" id="1235259"/>
    <lineage>
        <taxon>Bacteria</taxon>
        <taxon>Bacillati</taxon>
        <taxon>Bacillota</taxon>
        <taxon>Bacilli</taxon>
        <taxon>Bacillales</taxon>
        <taxon>Bacillaceae</taxon>
        <taxon>Oceanobacillus</taxon>
    </lineage>
</organism>
<keyword evidence="2 5" id="KW-0132">Cell division</keyword>
<keyword evidence="4 5" id="KW-0131">Cell cycle</keyword>
<keyword evidence="3 5" id="KW-0159">Chromosome partition</keyword>
<dbReference type="PANTHER" id="PTHR34298:SF2">
    <property type="entry name" value="SEGREGATION AND CONDENSATION PROTEIN B"/>
    <property type="match status" value="1"/>
</dbReference>